<gene>
    <name evidence="1" type="ORF">SAMN05444580_103308</name>
</gene>
<dbReference type="EMBL" id="FNAB01000003">
    <property type="protein sequence ID" value="SDD21384.1"/>
    <property type="molecule type" value="Genomic_DNA"/>
</dbReference>
<dbReference type="STRING" id="168276.SAMN05444580_103308"/>
<evidence type="ECO:0000313" key="1">
    <source>
        <dbReference type="EMBL" id="SDD21384.1"/>
    </source>
</evidence>
<evidence type="ECO:0000313" key="2">
    <source>
        <dbReference type="Proteomes" id="UP000199417"/>
    </source>
</evidence>
<dbReference type="AlphaFoldDB" id="A0A1G6SXP3"/>
<reference evidence="1 2" key="1">
    <citation type="submission" date="2016-10" db="EMBL/GenBank/DDBJ databases">
        <authorList>
            <person name="de Groot N.N."/>
        </authorList>
    </citation>
    <scope>NUCLEOTIDE SEQUENCE [LARGE SCALE GENOMIC DNA]</scope>
    <source>
        <strain evidence="1 2">JCM 11308</strain>
    </source>
</reference>
<proteinExistence type="predicted"/>
<keyword evidence="2" id="KW-1185">Reference proteome</keyword>
<sequence>MICDPMCFYPFDRPWDWPFWRALFPAFFSSSVTWPW</sequence>
<organism evidence="1 2">
    <name type="scientific">Rhodococcus tukisamuensis</name>
    <dbReference type="NCBI Taxonomy" id="168276"/>
    <lineage>
        <taxon>Bacteria</taxon>
        <taxon>Bacillati</taxon>
        <taxon>Actinomycetota</taxon>
        <taxon>Actinomycetes</taxon>
        <taxon>Mycobacteriales</taxon>
        <taxon>Nocardiaceae</taxon>
        <taxon>Rhodococcus</taxon>
    </lineage>
</organism>
<accession>A0A1G6SXP3</accession>
<dbReference type="Proteomes" id="UP000199417">
    <property type="component" value="Unassembled WGS sequence"/>
</dbReference>
<name>A0A1G6SXP3_9NOCA</name>
<protein>
    <submittedName>
        <fullName evidence="1">Uncharacterized protein</fullName>
    </submittedName>
</protein>